<accession>A0A081N8Q3</accession>
<protein>
    <recommendedName>
        <fullName evidence="5">Short-chain dehydrogenase</fullName>
    </recommendedName>
</protein>
<dbReference type="Pfam" id="PF00106">
    <property type="entry name" value="adh_short"/>
    <property type="match status" value="1"/>
</dbReference>
<keyword evidence="4" id="KW-1185">Reference proteome</keyword>
<reference evidence="3 4" key="1">
    <citation type="submission" date="2014-06" db="EMBL/GenBank/DDBJ databases">
        <title>Whole Genome Sequences of Three Symbiotic Endozoicomonas Bacteria.</title>
        <authorList>
            <person name="Neave M.J."/>
            <person name="Apprill A."/>
            <person name="Voolstra C.R."/>
        </authorList>
    </citation>
    <scope>NUCLEOTIDE SEQUENCE [LARGE SCALE GENOMIC DNA]</scope>
    <source>
        <strain evidence="3 4">LMG 24815</strain>
    </source>
</reference>
<dbReference type="GO" id="GO:0016491">
    <property type="term" value="F:oxidoreductase activity"/>
    <property type="evidence" value="ECO:0007669"/>
    <property type="project" value="UniProtKB-KW"/>
</dbReference>
<dbReference type="PANTHER" id="PTHR42901:SF1">
    <property type="entry name" value="ALCOHOL DEHYDROGENASE"/>
    <property type="match status" value="1"/>
</dbReference>
<dbReference type="InterPro" id="IPR002347">
    <property type="entry name" value="SDR_fam"/>
</dbReference>
<comment type="caution">
    <text evidence="3">The sequence shown here is derived from an EMBL/GenBank/DDBJ whole genome shotgun (WGS) entry which is preliminary data.</text>
</comment>
<dbReference type="PANTHER" id="PTHR42901">
    <property type="entry name" value="ALCOHOL DEHYDROGENASE"/>
    <property type="match status" value="1"/>
</dbReference>
<name>A0A081N8Q3_9GAMM</name>
<dbReference type="AlphaFoldDB" id="A0A081N8Q3"/>
<proteinExistence type="inferred from homology"/>
<evidence type="ECO:0000256" key="1">
    <source>
        <dbReference type="ARBA" id="ARBA00006484"/>
    </source>
</evidence>
<comment type="similarity">
    <text evidence="1">Belongs to the short-chain dehydrogenases/reductases (SDR) family.</text>
</comment>
<sequence length="166" mass="18281">MQDVVIVTGASSGIGSEVAEELANRGYTLIAIAPREKLLRRLYSFNTNIIPLVADLSSDQGRQALQECLDNEEASVSCLIHSNTHRNTTGINKPSPLSTLNLTQQLSPYFKKTKVVLVSSDINTLQRELEETLFDSLKETVDSQHQTIEIVRSQSIEQVLAEVPSA</sequence>
<dbReference type="EMBL" id="JOKG01000002">
    <property type="protein sequence ID" value="KEQ14826.1"/>
    <property type="molecule type" value="Genomic_DNA"/>
</dbReference>
<evidence type="ECO:0008006" key="5">
    <source>
        <dbReference type="Google" id="ProtNLM"/>
    </source>
</evidence>
<gene>
    <name evidence="3" type="ORF">GZ77_11155</name>
</gene>
<dbReference type="Proteomes" id="UP000028006">
    <property type="component" value="Unassembled WGS sequence"/>
</dbReference>
<dbReference type="RefSeq" id="WP_034874916.1">
    <property type="nucleotide sequence ID" value="NZ_JOKG01000002.1"/>
</dbReference>
<dbReference type="Gene3D" id="3.40.50.720">
    <property type="entry name" value="NAD(P)-binding Rossmann-like Domain"/>
    <property type="match status" value="1"/>
</dbReference>
<dbReference type="CDD" id="cd05233">
    <property type="entry name" value="SDR_c"/>
    <property type="match status" value="1"/>
</dbReference>
<evidence type="ECO:0000313" key="3">
    <source>
        <dbReference type="EMBL" id="KEQ14826.1"/>
    </source>
</evidence>
<keyword evidence="2" id="KW-0560">Oxidoreductase</keyword>
<evidence type="ECO:0000256" key="2">
    <source>
        <dbReference type="ARBA" id="ARBA00023002"/>
    </source>
</evidence>
<dbReference type="InterPro" id="IPR036291">
    <property type="entry name" value="NAD(P)-bd_dom_sf"/>
</dbReference>
<evidence type="ECO:0000313" key="4">
    <source>
        <dbReference type="Proteomes" id="UP000028006"/>
    </source>
</evidence>
<dbReference type="SUPFAM" id="SSF51735">
    <property type="entry name" value="NAD(P)-binding Rossmann-fold domains"/>
    <property type="match status" value="1"/>
</dbReference>
<organism evidence="3 4">
    <name type="scientific">Endozoicomonas montiporae</name>
    <dbReference type="NCBI Taxonomy" id="1027273"/>
    <lineage>
        <taxon>Bacteria</taxon>
        <taxon>Pseudomonadati</taxon>
        <taxon>Pseudomonadota</taxon>
        <taxon>Gammaproteobacteria</taxon>
        <taxon>Oceanospirillales</taxon>
        <taxon>Endozoicomonadaceae</taxon>
        <taxon>Endozoicomonas</taxon>
    </lineage>
</organism>